<keyword evidence="1" id="KW-1133">Transmembrane helix</keyword>
<organism evidence="2 3">
    <name type="scientific">Aspergillus steynii IBT 23096</name>
    <dbReference type="NCBI Taxonomy" id="1392250"/>
    <lineage>
        <taxon>Eukaryota</taxon>
        <taxon>Fungi</taxon>
        <taxon>Dikarya</taxon>
        <taxon>Ascomycota</taxon>
        <taxon>Pezizomycotina</taxon>
        <taxon>Eurotiomycetes</taxon>
        <taxon>Eurotiomycetidae</taxon>
        <taxon>Eurotiales</taxon>
        <taxon>Aspergillaceae</taxon>
        <taxon>Aspergillus</taxon>
        <taxon>Aspergillus subgen. Circumdati</taxon>
    </lineage>
</organism>
<feature type="transmembrane region" description="Helical" evidence="1">
    <location>
        <begin position="21"/>
        <end position="39"/>
    </location>
</feature>
<dbReference type="AlphaFoldDB" id="A0A2I2G3L6"/>
<evidence type="ECO:0000313" key="3">
    <source>
        <dbReference type="Proteomes" id="UP000234275"/>
    </source>
</evidence>
<proteinExistence type="predicted"/>
<dbReference type="EMBL" id="MSFO01000005">
    <property type="protein sequence ID" value="PLB47457.1"/>
    <property type="molecule type" value="Genomic_DNA"/>
</dbReference>
<reference evidence="2 3" key="1">
    <citation type="submission" date="2016-12" db="EMBL/GenBank/DDBJ databases">
        <title>The genomes of Aspergillus section Nigri reveals drivers in fungal speciation.</title>
        <authorList>
            <consortium name="DOE Joint Genome Institute"/>
            <person name="Vesth T.C."/>
            <person name="Nybo J."/>
            <person name="Theobald S."/>
            <person name="Brandl J."/>
            <person name="Frisvad J.C."/>
            <person name="Nielsen K.F."/>
            <person name="Lyhne E.K."/>
            <person name="Kogle M.E."/>
            <person name="Kuo A."/>
            <person name="Riley R."/>
            <person name="Clum A."/>
            <person name="Nolan M."/>
            <person name="Lipzen A."/>
            <person name="Salamov A."/>
            <person name="Henrissat B."/>
            <person name="Wiebenga A."/>
            <person name="De Vries R.P."/>
            <person name="Grigoriev I.V."/>
            <person name="Mortensen U.H."/>
            <person name="Andersen M.R."/>
            <person name="Baker S.E."/>
        </authorList>
    </citation>
    <scope>NUCLEOTIDE SEQUENCE [LARGE SCALE GENOMIC DNA]</scope>
    <source>
        <strain evidence="2 3">IBT 23096</strain>
    </source>
</reference>
<keyword evidence="1" id="KW-0812">Transmembrane</keyword>
<keyword evidence="3" id="KW-1185">Reference proteome</keyword>
<dbReference type="GeneID" id="36550411"/>
<dbReference type="RefSeq" id="XP_024702759.1">
    <property type="nucleotide sequence ID" value="XM_024842713.1"/>
</dbReference>
<gene>
    <name evidence="2" type="ORF">P170DRAFT_193130</name>
</gene>
<evidence type="ECO:0000256" key="1">
    <source>
        <dbReference type="SAM" id="Phobius"/>
    </source>
</evidence>
<comment type="caution">
    <text evidence="2">The sequence shown here is derived from an EMBL/GenBank/DDBJ whole genome shotgun (WGS) entry which is preliminary data.</text>
</comment>
<accession>A0A2I2G3L6</accession>
<dbReference type="Proteomes" id="UP000234275">
    <property type="component" value="Unassembled WGS sequence"/>
</dbReference>
<protein>
    <submittedName>
        <fullName evidence="2">Uncharacterized protein</fullName>
    </submittedName>
</protein>
<sequence length="89" mass="9753">METKLKVRVLSQTHRIDTDKVCLAASILISFTYLISLSLERKCAPLCVCLSSHLGGCSVSNLGSGSARSWAFARRVGFLPETEAYIVYL</sequence>
<name>A0A2I2G3L6_9EURO</name>
<dbReference type="VEuPathDB" id="FungiDB:P170DRAFT_193130"/>
<keyword evidence="1" id="KW-0472">Membrane</keyword>
<evidence type="ECO:0000313" key="2">
    <source>
        <dbReference type="EMBL" id="PLB47457.1"/>
    </source>
</evidence>